<comment type="caution">
    <text evidence="1">The sequence shown here is derived from an EMBL/GenBank/DDBJ whole genome shotgun (WGS) entry which is preliminary data.</text>
</comment>
<keyword evidence="2" id="KW-1185">Reference proteome</keyword>
<evidence type="ECO:0000313" key="2">
    <source>
        <dbReference type="Proteomes" id="UP001498476"/>
    </source>
</evidence>
<name>A0ABR1GGK1_9HYPO</name>
<evidence type="ECO:0000313" key="1">
    <source>
        <dbReference type="EMBL" id="KAK7393877.1"/>
    </source>
</evidence>
<proteinExistence type="predicted"/>
<gene>
    <name evidence="1" type="ORF">QQX98_013338</name>
</gene>
<reference evidence="1 2" key="1">
    <citation type="journal article" date="2025" name="Microbiol. Resour. Announc.">
        <title>Draft genome sequences for Neonectria magnoliae and Neonectria punicea, canker pathogens of Liriodendron tulipifera and Acer saccharum in West Virginia.</title>
        <authorList>
            <person name="Petronek H.M."/>
            <person name="Kasson M.T."/>
            <person name="Metheny A.M."/>
            <person name="Stauder C.M."/>
            <person name="Lovett B."/>
            <person name="Lynch S.C."/>
            <person name="Garnas J.R."/>
            <person name="Kasson L.R."/>
            <person name="Stajich J.E."/>
        </authorList>
    </citation>
    <scope>NUCLEOTIDE SEQUENCE [LARGE SCALE GENOMIC DNA]</scope>
    <source>
        <strain evidence="1 2">NRRL 64653</strain>
    </source>
</reference>
<accession>A0ABR1GGK1</accession>
<organism evidence="1 2">
    <name type="scientific">Neonectria punicea</name>
    <dbReference type="NCBI Taxonomy" id="979145"/>
    <lineage>
        <taxon>Eukaryota</taxon>
        <taxon>Fungi</taxon>
        <taxon>Dikarya</taxon>
        <taxon>Ascomycota</taxon>
        <taxon>Pezizomycotina</taxon>
        <taxon>Sordariomycetes</taxon>
        <taxon>Hypocreomycetidae</taxon>
        <taxon>Hypocreales</taxon>
        <taxon>Nectriaceae</taxon>
        <taxon>Neonectria</taxon>
    </lineage>
</organism>
<protein>
    <submittedName>
        <fullName evidence="1">Uncharacterized protein</fullName>
    </submittedName>
</protein>
<sequence>MDFQDGDETRLHRTAAAQVFAFVLQAIRSPLPSQTWHSAADNLDVWSVEFEDVLRSIPETRRKEKRVIPYKPQR</sequence>
<dbReference type="Proteomes" id="UP001498476">
    <property type="component" value="Unassembled WGS sequence"/>
</dbReference>
<dbReference type="EMBL" id="JAZAVJ010000687">
    <property type="protein sequence ID" value="KAK7393877.1"/>
    <property type="molecule type" value="Genomic_DNA"/>
</dbReference>